<feature type="region of interest" description="Disordered" evidence="3">
    <location>
        <begin position="64"/>
        <end position="84"/>
    </location>
</feature>
<evidence type="ECO:0000313" key="5">
    <source>
        <dbReference type="EMBL" id="KAG2605773.1"/>
    </source>
</evidence>
<dbReference type="PROSITE" id="PS50084">
    <property type="entry name" value="KH_TYPE_1"/>
    <property type="match status" value="2"/>
</dbReference>
<feature type="domain" description="K Homology" evidence="4">
    <location>
        <begin position="21"/>
        <end position="99"/>
    </location>
</feature>
<keyword evidence="1" id="KW-0677">Repeat</keyword>
<sequence>MLDCLTLIYHTENATAKSEPKKGYAVLNLSENGKVCGTIEKELGKAGETTRYLQLQSGAKIQVTGDNEAESGAPTGPAELSDTPEQISKAEQLIKEVLAEADAGSSGTGFGGQKYNAPRPGADTFQMKFPNNNKVGFVIGKGGETIKSMQAKSGACIQVIPLHLPAGDTSTERTVHIDGTHEQIEIAKQLGTKMQDHAGSSRCFWRQLWRVLECNDLLLMVVMPKIPYSIAALTLRSGESLLPKRMTNTSAHTSLTK</sequence>
<dbReference type="PANTHER" id="PTHR10288">
    <property type="entry name" value="KH DOMAIN CONTAINING RNA BINDING PROTEIN"/>
    <property type="match status" value="1"/>
</dbReference>
<dbReference type="AlphaFoldDB" id="A0A8T0T8Z3"/>
<protein>
    <recommendedName>
        <fullName evidence="4">K Homology domain-containing protein</fullName>
    </recommendedName>
</protein>
<reference evidence="5" key="1">
    <citation type="submission" date="2020-05" db="EMBL/GenBank/DDBJ databases">
        <title>WGS assembly of Panicum virgatum.</title>
        <authorList>
            <person name="Lovell J.T."/>
            <person name="Jenkins J."/>
            <person name="Shu S."/>
            <person name="Juenger T.E."/>
            <person name="Schmutz J."/>
        </authorList>
    </citation>
    <scope>NUCLEOTIDE SEQUENCE</scope>
    <source>
        <strain evidence="5">AP13</strain>
    </source>
</reference>
<accession>A0A8T0T8Z3</accession>
<evidence type="ECO:0000313" key="6">
    <source>
        <dbReference type="Proteomes" id="UP000823388"/>
    </source>
</evidence>
<dbReference type="InterPro" id="IPR004087">
    <property type="entry name" value="KH_dom"/>
</dbReference>
<dbReference type="SMART" id="SM00322">
    <property type="entry name" value="KH"/>
    <property type="match status" value="2"/>
</dbReference>
<keyword evidence="6" id="KW-1185">Reference proteome</keyword>
<evidence type="ECO:0000256" key="3">
    <source>
        <dbReference type="SAM" id="MobiDB-lite"/>
    </source>
</evidence>
<dbReference type="SUPFAM" id="SSF54791">
    <property type="entry name" value="Eukaryotic type KH-domain (KH-domain type I)"/>
    <property type="match status" value="2"/>
</dbReference>
<feature type="domain" description="K Homology" evidence="4">
    <location>
        <begin position="121"/>
        <end position="196"/>
    </location>
</feature>
<evidence type="ECO:0000259" key="4">
    <source>
        <dbReference type="SMART" id="SM00322"/>
    </source>
</evidence>
<dbReference type="InterPro" id="IPR004088">
    <property type="entry name" value="KH_dom_type_1"/>
</dbReference>
<dbReference type="GO" id="GO:0003723">
    <property type="term" value="F:RNA binding"/>
    <property type="evidence" value="ECO:0007669"/>
    <property type="project" value="UniProtKB-UniRule"/>
</dbReference>
<dbReference type="InterPro" id="IPR036612">
    <property type="entry name" value="KH_dom_type_1_sf"/>
</dbReference>
<dbReference type="Proteomes" id="UP000823388">
    <property type="component" value="Chromosome 4N"/>
</dbReference>
<dbReference type="Pfam" id="PF00013">
    <property type="entry name" value="KH_1"/>
    <property type="match status" value="2"/>
</dbReference>
<gene>
    <name evidence="5" type="ORF">PVAP13_4NG219100</name>
</gene>
<dbReference type="OrthoDB" id="691899at2759"/>
<dbReference type="EMBL" id="CM029044">
    <property type="protein sequence ID" value="KAG2605773.1"/>
    <property type="molecule type" value="Genomic_DNA"/>
</dbReference>
<proteinExistence type="predicted"/>
<evidence type="ECO:0000256" key="1">
    <source>
        <dbReference type="ARBA" id="ARBA00022737"/>
    </source>
</evidence>
<dbReference type="Gene3D" id="3.30.1370.10">
    <property type="entry name" value="K Homology domain, type 1"/>
    <property type="match status" value="2"/>
</dbReference>
<organism evidence="5 6">
    <name type="scientific">Panicum virgatum</name>
    <name type="common">Blackwell switchgrass</name>
    <dbReference type="NCBI Taxonomy" id="38727"/>
    <lineage>
        <taxon>Eukaryota</taxon>
        <taxon>Viridiplantae</taxon>
        <taxon>Streptophyta</taxon>
        <taxon>Embryophyta</taxon>
        <taxon>Tracheophyta</taxon>
        <taxon>Spermatophyta</taxon>
        <taxon>Magnoliopsida</taxon>
        <taxon>Liliopsida</taxon>
        <taxon>Poales</taxon>
        <taxon>Poaceae</taxon>
        <taxon>PACMAD clade</taxon>
        <taxon>Panicoideae</taxon>
        <taxon>Panicodae</taxon>
        <taxon>Paniceae</taxon>
        <taxon>Panicinae</taxon>
        <taxon>Panicum</taxon>
        <taxon>Panicum sect. Hiantes</taxon>
    </lineage>
</organism>
<keyword evidence="2" id="KW-0694">RNA-binding</keyword>
<name>A0A8T0T8Z3_PANVG</name>
<evidence type="ECO:0000256" key="2">
    <source>
        <dbReference type="PROSITE-ProRule" id="PRU00117"/>
    </source>
</evidence>
<comment type="caution">
    <text evidence="5">The sequence shown here is derived from an EMBL/GenBank/DDBJ whole genome shotgun (WGS) entry which is preliminary data.</text>
</comment>